<gene>
    <name evidence="1" type="ORF">JOF29_006647</name>
</gene>
<dbReference type="EMBL" id="JAGINT010000002">
    <property type="protein sequence ID" value="MBP2355537.1"/>
    <property type="molecule type" value="Genomic_DNA"/>
</dbReference>
<reference evidence="1 2" key="1">
    <citation type="submission" date="2021-03" db="EMBL/GenBank/DDBJ databases">
        <title>Sequencing the genomes of 1000 actinobacteria strains.</title>
        <authorList>
            <person name="Klenk H.-P."/>
        </authorList>
    </citation>
    <scope>NUCLEOTIDE SEQUENCE [LARGE SCALE GENOMIC DNA]</scope>
    <source>
        <strain evidence="1 2">DSM 18824</strain>
    </source>
</reference>
<evidence type="ECO:0000313" key="2">
    <source>
        <dbReference type="Proteomes" id="UP000755585"/>
    </source>
</evidence>
<dbReference type="RefSeq" id="WP_209698189.1">
    <property type="nucleotide sequence ID" value="NZ_BAAAVU010000017.1"/>
</dbReference>
<comment type="caution">
    <text evidence="1">The sequence shown here is derived from an EMBL/GenBank/DDBJ whole genome shotgun (WGS) entry which is preliminary data.</text>
</comment>
<organism evidence="1 2">
    <name type="scientific">Kribbella aluminosa</name>
    <dbReference type="NCBI Taxonomy" id="416017"/>
    <lineage>
        <taxon>Bacteria</taxon>
        <taxon>Bacillati</taxon>
        <taxon>Actinomycetota</taxon>
        <taxon>Actinomycetes</taxon>
        <taxon>Propionibacteriales</taxon>
        <taxon>Kribbellaceae</taxon>
        <taxon>Kribbella</taxon>
    </lineage>
</organism>
<keyword evidence="2" id="KW-1185">Reference proteome</keyword>
<proteinExistence type="predicted"/>
<name>A0ABS4UV73_9ACTN</name>
<evidence type="ECO:0000313" key="1">
    <source>
        <dbReference type="EMBL" id="MBP2355537.1"/>
    </source>
</evidence>
<sequence>MTAMPLPSTHLLTVTEYAALGEADTIRSEQLVLSPGPSPDHNIAP</sequence>
<evidence type="ECO:0008006" key="3">
    <source>
        <dbReference type="Google" id="ProtNLM"/>
    </source>
</evidence>
<dbReference type="Proteomes" id="UP000755585">
    <property type="component" value="Unassembled WGS sequence"/>
</dbReference>
<accession>A0ABS4UV73</accession>
<protein>
    <recommendedName>
        <fullName evidence="3">Uma2 family endonuclease</fullName>
    </recommendedName>
</protein>